<accession>A0A516Q2F7</accession>
<evidence type="ECO:0000256" key="3">
    <source>
        <dbReference type="ARBA" id="ARBA00022538"/>
    </source>
</evidence>
<evidence type="ECO:0000256" key="9">
    <source>
        <dbReference type="ARBA" id="ARBA00023065"/>
    </source>
</evidence>
<name>A0A516Q2F7_9ACTN</name>
<keyword evidence="1 11" id="KW-0813">Transport</keyword>
<dbReference type="AlphaFoldDB" id="A0A516Q2F7"/>
<dbReference type="InterPro" id="IPR003820">
    <property type="entry name" value="KdpC"/>
</dbReference>
<dbReference type="PIRSF" id="PIRSF001296">
    <property type="entry name" value="K_ATPase_KdpC"/>
    <property type="match status" value="1"/>
</dbReference>
<dbReference type="GO" id="GO:0005886">
    <property type="term" value="C:plasma membrane"/>
    <property type="evidence" value="ECO:0007669"/>
    <property type="project" value="UniProtKB-SubCell"/>
</dbReference>
<dbReference type="GO" id="GO:0008556">
    <property type="term" value="F:P-type potassium transmembrane transporter activity"/>
    <property type="evidence" value="ECO:0007669"/>
    <property type="project" value="InterPro"/>
</dbReference>
<evidence type="ECO:0000256" key="2">
    <source>
        <dbReference type="ARBA" id="ARBA00022475"/>
    </source>
</evidence>
<dbReference type="Proteomes" id="UP000319263">
    <property type="component" value="Chromosome"/>
</dbReference>
<sequence length="194" mass="19988">MSQLLRQSLAGLKVLIAFTIVLGLAYPLLITGIGKVVAPGQADGSPITVQDKVVGSSLIGQPFGGKQWFWSRPSLAGDGYDSMSSGGSNLAANSPQLATTIQLRRAQIAKANRVRPDQVPPDAVTASGSGLDPDISPAYAAIQVGRVAAARGLSPAQVRELVAEHTQGRTLGFLGEPRVNVLELNAALAAVGGR</sequence>
<dbReference type="NCBIfam" id="TIGR00681">
    <property type="entry name" value="kdpC"/>
    <property type="match status" value="1"/>
</dbReference>
<evidence type="ECO:0000256" key="10">
    <source>
        <dbReference type="ARBA" id="ARBA00023136"/>
    </source>
</evidence>
<evidence type="ECO:0000313" key="12">
    <source>
        <dbReference type="EMBL" id="QDP97391.1"/>
    </source>
</evidence>
<keyword evidence="8 11" id="KW-1133">Transmembrane helix</keyword>
<keyword evidence="9 11" id="KW-0406">Ion transport</keyword>
<evidence type="ECO:0000256" key="1">
    <source>
        <dbReference type="ARBA" id="ARBA00022448"/>
    </source>
</evidence>
<dbReference type="EMBL" id="CP041692">
    <property type="protein sequence ID" value="QDP97391.1"/>
    <property type="molecule type" value="Genomic_DNA"/>
</dbReference>
<evidence type="ECO:0000256" key="6">
    <source>
        <dbReference type="ARBA" id="ARBA00022840"/>
    </source>
</evidence>
<dbReference type="HAMAP" id="MF_00276">
    <property type="entry name" value="KdpC"/>
    <property type="match status" value="1"/>
</dbReference>
<evidence type="ECO:0000256" key="5">
    <source>
        <dbReference type="ARBA" id="ARBA00022741"/>
    </source>
</evidence>
<dbReference type="PANTHER" id="PTHR30042:SF2">
    <property type="entry name" value="POTASSIUM-TRANSPORTING ATPASE KDPC SUBUNIT"/>
    <property type="match status" value="1"/>
</dbReference>
<comment type="subcellular location">
    <subcellularLocation>
        <location evidence="11">Cell membrane</location>
        <topology evidence="11">Single-pass membrane protein</topology>
    </subcellularLocation>
</comment>
<dbReference type="PANTHER" id="PTHR30042">
    <property type="entry name" value="POTASSIUM-TRANSPORTING ATPASE C CHAIN"/>
    <property type="match status" value="1"/>
</dbReference>
<dbReference type="KEGG" id="mik:FOE78_16990"/>
<evidence type="ECO:0000256" key="11">
    <source>
        <dbReference type="HAMAP-Rule" id="MF_00276"/>
    </source>
</evidence>
<gene>
    <name evidence="11 12" type="primary">kdpC</name>
    <name evidence="12" type="ORF">FOE78_16990</name>
</gene>
<keyword evidence="3 11" id="KW-0633">Potassium transport</keyword>
<organism evidence="12 13">
    <name type="scientific">Microlunatus elymi</name>
    <dbReference type="NCBI Taxonomy" id="2596828"/>
    <lineage>
        <taxon>Bacteria</taxon>
        <taxon>Bacillati</taxon>
        <taxon>Actinomycetota</taxon>
        <taxon>Actinomycetes</taxon>
        <taxon>Propionibacteriales</taxon>
        <taxon>Propionibacteriaceae</taxon>
        <taxon>Microlunatus</taxon>
    </lineage>
</organism>
<dbReference type="Pfam" id="PF02669">
    <property type="entry name" value="KdpC"/>
    <property type="match status" value="1"/>
</dbReference>
<evidence type="ECO:0000256" key="4">
    <source>
        <dbReference type="ARBA" id="ARBA00022692"/>
    </source>
</evidence>
<keyword evidence="7 11" id="KW-0630">Potassium</keyword>
<dbReference type="OrthoDB" id="9788285at2"/>
<comment type="similarity">
    <text evidence="11">Belongs to the KdpC family.</text>
</comment>
<reference evidence="12 13" key="1">
    <citation type="submission" date="2019-07" db="EMBL/GenBank/DDBJ databases">
        <title>Microlunatus dokdonensis sp. nov. isolated from the rhizospheric soil of the wild plant Elymus tsukushiensis.</title>
        <authorList>
            <person name="Ghim S.-Y."/>
            <person name="Hwang Y.-J."/>
            <person name="Son J.-S."/>
            <person name="Shin J.-H."/>
        </authorList>
    </citation>
    <scope>NUCLEOTIDE SEQUENCE [LARGE SCALE GENOMIC DNA]</scope>
    <source>
        <strain evidence="12 13">KUDC0627</strain>
    </source>
</reference>
<keyword evidence="4 11" id="KW-0812">Transmembrane</keyword>
<dbReference type="GO" id="GO:0005524">
    <property type="term" value="F:ATP binding"/>
    <property type="evidence" value="ECO:0007669"/>
    <property type="project" value="UniProtKB-UniRule"/>
</dbReference>
<evidence type="ECO:0000256" key="7">
    <source>
        <dbReference type="ARBA" id="ARBA00022958"/>
    </source>
</evidence>
<protein>
    <recommendedName>
        <fullName evidence="11">Potassium-transporting ATPase KdpC subunit</fullName>
    </recommendedName>
    <alternativeName>
        <fullName evidence="11">ATP phosphohydrolase [potassium-transporting] C chain</fullName>
    </alternativeName>
    <alternativeName>
        <fullName evidence="11">Potassium-binding and translocating subunit C</fullName>
    </alternativeName>
    <alternativeName>
        <fullName evidence="11">Potassium-translocating ATPase C chain</fullName>
    </alternativeName>
</protein>
<keyword evidence="10 11" id="KW-0472">Membrane</keyword>
<dbReference type="NCBIfam" id="NF001454">
    <property type="entry name" value="PRK00315.1"/>
    <property type="match status" value="1"/>
</dbReference>
<evidence type="ECO:0000313" key="13">
    <source>
        <dbReference type="Proteomes" id="UP000319263"/>
    </source>
</evidence>
<feature type="transmembrane region" description="Helical" evidence="11">
    <location>
        <begin position="12"/>
        <end position="29"/>
    </location>
</feature>
<comment type="subunit">
    <text evidence="11">The system is composed of three essential subunits: KdpA, KdpB and KdpC.</text>
</comment>
<keyword evidence="13" id="KW-1185">Reference proteome</keyword>
<keyword evidence="6 11" id="KW-0067">ATP-binding</keyword>
<keyword evidence="5 11" id="KW-0547">Nucleotide-binding</keyword>
<keyword evidence="2 11" id="KW-1003">Cell membrane</keyword>
<evidence type="ECO:0000256" key="8">
    <source>
        <dbReference type="ARBA" id="ARBA00022989"/>
    </source>
</evidence>
<comment type="function">
    <text evidence="11">Part of the high-affinity ATP-driven potassium transport (or Kdp) system, which catalyzes the hydrolysis of ATP coupled with the electrogenic transport of potassium into the cytoplasm. This subunit acts as a catalytic chaperone that increases the ATP-binding affinity of the ATP-hydrolyzing subunit KdpB by the formation of a transient KdpB/KdpC/ATP ternary complex.</text>
</comment>
<proteinExistence type="inferred from homology"/>
<dbReference type="RefSeq" id="WP_143987350.1">
    <property type="nucleotide sequence ID" value="NZ_CP041692.1"/>
</dbReference>